<proteinExistence type="predicted"/>
<keyword evidence="1" id="KW-0472">Membrane</keyword>
<feature type="transmembrane region" description="Helical" evidence="1">
    <location>
        <begin position="35"/>
        <end position="52"/>
    </location>
</feature>
<organism evidence="2 3">
    <name type="scientific">Puia dinghuensis</name>
    <dbReference type="NCBI Taxonomy" id="1792502"/>
    <lineage>
        <taxon>Bacteria</taxon>
        <taxon>Pseudomonadati</taxon>
        <taxon>Bacteroidota</taxon>
        <taxon>Chitinophagia</taxon>
        <taxon>Chitinophagales</taxon>
        <taxon>Chitinophagaceae</taxon>
        <taxon>Puia</taxon>
    </lineage>
</organism>
<evidence type="ECO:0000256" key="1">
    <source>
        <dbReference type="SAM" id="Phobius"/>
    </source>
</evidence>
<reference evidence="2" key="1">
    <citation type="journal article" date="2014" name="Int. J. Syst. Evol. Microbiol.">
        <title>Complete genome sequence of Corynebacterium casei LMG S-19264T (=DSM 44701T), isolated from a smear-ripened cheese.</title>
        <authorList>
            <consortium name="US DOE Joint Genome Institute (JGI-PGF)"/>
            <person name="Walter F."/>
            <person name="Albersmeier A."/>
            <person name="Kalinowski J."/>
            <person name="Ruckert C."/>
        </authorList>
    </citation>
    <scope>NUCLEOTIDE SEQUENCE</scope>
    <source>
        <strain evidence="2">CGMCC 1.15448</strain>
    </source>
</reference>
<evidence type="ECO:0008006" key="4">
    <source>
        <dbReference type="Google" id="ProtNLM"/>
    </source>
</evidence>
<dbReference type="EMBL" id="BMJC01000003">
    <property type="protein sequence ID" value="GGB03016.1"/>
    <property type="molecule type" value="Genomic_DNA"/>
</dbReference>
<keyword evidence="1" id="KW-1133">Transmembrane helix</keyword>
<reference evidence="2" key="2">
    <citation type="submission" date="2020-09" db="EMBL/GenBank/DDBJ databases">
        <authorList>
            <person name="Sun Q."/>
            <person name="Zhou Y."/>
        </authorList>
    </citation>
    <scope>NUCLEOTIDE SEQUENCE</scope>
    <source>
        <strain evidence="2">CGMCC 1.15448</strain>
    </source>
</reference>
<dbReference type="Proteomes" id="UP000607559">
    <property type="component" value="Unassembled WGS sequence"/>
</dbReference>
<name>A0A8J2UDP8_9BACT</name>
<comment type="caution">
    <text evidence="2">The sequence shown here is derived from an EMBL/GenBank/DDBJ whole genome shotgun (WGS) entry which is preliminary data.</text>
</comment>
<keyword evidence="1" id="KW-0812">Transmembrane</keyword>
<evidence type="ECO:0000313" key="3">
    <source>
        <dbReference type="Proteomes" id="UP000607559"/>
    </source>
</evidence>
<dbReference type="AlphaFoldDB" id="A0A8J2UDP8"/>
<feature type="transmembrane region" description="Helical" evidence="1">
    <location>
        <begin position="7"/>
        <end position="29"/>
    </location>
</feature>
<accession>A0A8J2UDP8</accession>
<evidence type="ECO:0000313" key="2">
    <source>
        <dbReference type="EMBL" id="GGB03016.1"/>
    </source>
</evidence>
<protein>
    <recommendedName>
        <fullName evidence="4">5-bromo-4-chloroindolyl phosphate hydrolase</fullName>
    </recommendedName>
</protein>
<dbReference type="RefSeq" id="WP_188932637.1">
    <property type="nucleotide sequence ID" value="NZ_BMJC01000003.1"/>
</dbReference>
<keyword evidence="3" id="KW-1185">Reference proteome</keyword>
<dbReference type="InterPro" id="IPR018770">
    <property type="entry name" value="ChloroindolylP_hydrolase"/>
</dbReference>
<gene>
    <name evidence="2" type="ORF">GCM10011511_27880</name>
</gene>
<sequence>MRNFTNITGLISGVIGATGFLVLFFFLGIPLLTSLLLGLACFGGAWLFIYAFRPKPRMQFDIGAGITPQLLETTMKEGGEKVKALVDCANDIKDPAIRAKIARIIDVIKRIFGNFEKDPKDIKQAKQFLAYYLDTSIKIVRKYRDLSQQNVRSPEIAATLAKAELMLDSIEKAFEKQHARLLRDDAMELDTEIQTLEKTFNAEDLK</sequence>
<dbReference type="Pfam" id="PF10112">
    <property type="entry name" value="Halogen_Hydrol"/>
    <property type="match status" value="1"/>
</dbReference>